<dbReference type="FunFam" id="4.10.1000.10:FF:000022">
    <property type="entry name" value="Zinc finger CCCH domain-containing protein 7"/>
    <property type="match status" value="1"/>
</dbReference>
<evidence type="ECO:0000256" key="1">
    <source>
        <dbReference type="ARBA" id="ARBA00022723"/>
    </source>
</evidence>
<evidence type="ECO:0000256" key="5">
    <source>
        <dbReference type="PROSITE-ProRule" id="PRU00723"/>
    </source>
</evidence>
<dbReference type="PANTHER" id="PTHR46156:SF1">
    <property type="entry name" value="ZINC FINGER CCCH DOMAIN-CONTAINING PROTEIN 3"/>
    <property type="match status" value="1"/>
</dbReference>
<dbReference type="PROSITE" id="PS50103">
    <property type="entry name" value="ZF_C3H1"/>
    <property type="match status" value="2"/>
</dbReference>
<keyword evidence="3 5" id="KW-0863">Zinc-finger</keyword>
<keyword evidence="1 5" id="KW-0479">Metal-binding</keyword>
<gene>
    <name evidence="7" type="ORF">NQ314_017876</name>
</gene>
<keyword evidence="2" id="KW-0677">Repeat</keyword>
<reference evidence="7" key="1">
    <citation type="journal article" date="2023" name="Insect Mol. Biol.">
        <title>Genome sequencing provides insights into the evolution of gene families encoding plant cell wall-degrading enzymes in longhorned beetles.</title>
        <authorList>
            <person name="Shin N.R."/>
            <person name="Okamura Y."/>
            <person name="Kirsch R."/>
            <person name="Pauchet Y."/>
        </authorList>
    </citation>
    <scope>NUCLEOTIDE SEQUENCE</scope>
    <source>
        <strain evidence="7">RBIC_L_NR</strain>
    </source>
</reference>
<dbReference type="EMBL" id="JANEYF010005005">
    <property type="protein sequence ID" value="KAJ8929427.1"/>
    <property type="molecule type" value="Genomic_DNA"/>
</dbReference>
<evidence type="ECO:0000256" key="3">
    <source>
        <dbReference type="ARBA" id="ARBA00022771"/>
    </source>
</evidence>
<sequence>MFSGEKEISSLPYLIYKMNNCGHFCKELALTVNAFYRTTFLLKKMPACKFYLEGSCSRDDCPYLHVRISPKADICRNFLEGFCKEAAECDKRHQFLCPDYEKTGNCLKQRCPYPHGKMVRKYSVFNKNKFAKKSSEFKKEIRHNNKHKESNILIGENISSSKSENLNVNHAVNVKTTRYYVEQKVLHTENLQDASNNDQKILMM</sequence>
<evidence type="ECO:0000313" key="8">
    <source>
        <dbReference type="Proteomes" id="UP001162156"/>
    </source>
</evidence>
<dbReference type="InterPro" id="IPR000571">
    <property type="entry name" value="Znf_CCCH"/>
</dbReference>
<evidence type="ECO:0000313" key="7">
    <source>
        <dbReference type="EMBL" id="KAJ8929427.1"/>
    </source>
</evidence>
<dbReference type="AlphaFoldDB" id="A0AAV8WTB6"/>
<dbReference type="Proteomes" id="UP001162156">
    <property type="component" value="Unassembled WGS sequence"/>
</dbReference>
<dbReference type="GO" id="GO:0005634">
    <property type="term" value="C:nucleus"/>
    <property type="evidence" value="ECO:0007669"/>
    <property type="project" value="TreeGrafter"/>
</dbReference>
<evidence type="ECO:0000256" key="2">
    <source>
        <dbReference type="ARBA" id="ARBA00022737"/>
    </source>
</evidence>
<dbReference type="Pfam" id="PF00642">
    <property type="entry name" value="zf-CCCH"/>
    <property type="match status" value="1"/>
</dbReference>
<dbReference type="GO" id="GO:0008270">
    <property type="term" value="F:zinc ion binding"/>
    <property type="evidence" value="ECO:0007669"/>
    <property type="project" value="UniProtKB-KW"/>
</dbReference>
<evidence type="ECO:0000259" key="6">
    <source>
        <dbReference type="PROSITE" id="PS50103"/>
    </source>
</evidence>
<organism evidence="7 8">
    <name type="scientific">Rhamnusium bicolor</name>
    <dbReference type="NCBI Taxonomy" id="1586634"/>
    <lineage>
        <taxon>Eukaryota</taxon>
        <taxon>Metazoa</taxon>
        <taxon>Ecdysozoa</taxon>
        <taxon>Arthropoda</taxon>
        <taxon>Hexapoda</taxon>
        <taxon>Insecta</taxon>
        <taxon>Pterygota</taxon>
        <taxon>Neoptera</taxon>
        <taxon>Endopterygota</taxon>
        <taxon>Coleoptera</taxon>
        <taxon>Polyphaga</taxon>
        <taxon>Cucujiformia</taxon>
        <taxon>Chrysomeloidea</taxon>
        <taxon>Cerambycidae</taxon>
        <taxon>Lepturinae</taxon>
        <taxon>Rhagiini</taxon>
        <taxon>Rhamnusium</taxon>
    </lineage>
</organism>
<evidence type="ECO:0000256" key="4">
    <source>
        <dbReference type="ARBA" id="ARBA00022833"/>
    </source>
</evidence>
<protein>
    <recommendedName>
        <fullName evidence="6">C3H1-type domain-containing protein</fullName>
    </recommendedName>
</protein>
<dbReference type="SMART" id="SM00356">
    <property type="entry name" value="ZnF_C3H1"/>
    <property type="match status" value="3"/>
</dbReference>
<name>A0AAV8WTB6_9CUCU</name>
<feature type="zinc finger region" description="C3H1-type" evidence="5">
    <location>
        <begin position="42"/>
        <end position="68"/>
    </location>
</feature>
<feature type="domain" description="C3H1-type" evidence="6">
    <location>
        <begin position="42"/>
        <end position="68"/>
    </location>
</feature>
<keyword evidence="8" id="KW-1185">Reference proteome</keyword>
<comment type="caution">
    <text evidence="7">The sequence shown here is derived from an EMBL/GenBank/DDBJ whole genome shotgun (WGS) entry which is preliminary data.</text>
</comment>
<proteinExistence type="predicted"/>
<dbReference type="Gene3D" id="4.10.1000.10">
    <property type="entry name" value="Zinc finger, CCCH-type"/>
    <property type="match status" value="2"/>
</dbReference>
<feature type="domain" description="C3H1-type" evidence="6">
    <location>
        <begin position="69"/>
        <end position="96"/>
    </location>
</feature>
<feature type="zinc finger region" description="C3H1-type" evidence="5">
    <location>
        <begin position="69"/>
        <end position="96"/>
    </location>
</feature>
<accession>A0AAV8WTB6</accession>
<keyword evidence="4 5" id="KW-0862">Zinc</keyword>
<dbReference type="PANTHER" id="PTHR46156">
    <property type="entry name" value="CCCH ZINGC FINGER"/>
    <property type="match status" value="1"/>
</dbReference>